<protein>
    <submittedName>
        <fullName evidence="2">Glycoside hydrolase family 65 protein</fullName>
    </submittedName>
</protein>
<feature type="non-terminal residue" evidence="2">
    <location>
        <position position="206"/>
    </location>
</feature>
<organism evidence="2 3">
    <name type="scientific">Nocardioides albidus</name>
    <dbReference type="NCBI Taxonomy" id="1517589"/>
    <lineage>
        <taxon>Bacteria</taxon>
        <taxon>Bacillati</taxon>
        <taxon>Actinomycetota</taxon>
        <taxon>Actinomycetes</taxon>
        <taxon>Propionibacteriales</taxon>
        <taxon>Nocardioidaceae</taxon>
        <taxon>Nocardioides</taxon>
    </lineage>
</organism>
<accession>A0A5C4VQU5</accession>
<feature type="domain" description="Glycoside hydrolase family 65 N-terminal" evidence="1">
    <location>
        <begin position="14"/>
        <end position="183"/>
    </location>
</feature>
<dbReference type="InterPro" id="IPR011013">
    <property type="entry name" value="Gal_mutarotase_sf_dom"/>
</dbReference>
<dbReference type="Proteomes" id="UP000313231">
    <property type="component" value="Unassembled WGS sequence"/>
</dbReference>
<sequence>MAADADKAVWELRESGFDIARASYHETVMAVGNGRIGTRASLDEGHRGALSGTYLAGVYDAHDSPVVDLVNLPDWLCTEVWIDGRRLDVDTLEVLDHERVLDLRTGLLTRSTTFTHPTAGAVRLVTARLASMADRDVCALRVEVTALDQDAEITVVTGLDAERRNLDRLPLYLGAPVLPPERRWEKWARSQHLRTLAREAGERGGL</sequence>
<dbReference type="PANTHER" id="PTHR11051:SF8">
    <property type="entry name" value="PROTEIN-GLUCOSYLGALACTOSYLHYDROXYLYSINE GLUCOSIDASE"/>
    <property type="match status" value="1"/>
</dbReference>
<dbReference type="InterPro" id="IPR037018">
    <property type="entry name" value="GH65_N"/>
</dbReference>
<dbReference type="PANTHER" id="PTHR11051">
    <property type="entry name" value="GLYCOSYL HYDROLASE-RELATED"/>
    <property type="match status" value="1"/>
</dbReference>
<keyword evidence="3" id="KW-1185">Reference proteome</keyword>
<dbReference type="AlphaFoldDB" id="A0A5C4VQU5"/>
<dbReference type="GO" id="GO:0005975">
    <property type="term" value="P:carbohydrate metabolic process"/>
    <property type="evidence" value="ECO:0007669"/>
    <property type="project" value="InterPro"/>
</dbReference>
<evidence type="ECO:0000313" key="2">
    <source>
        <dbReference type="EMBL" id="TNM37756.1"/>
    </source>
</evidence>
<gene>
    <name evidence="2" type="ORF">FHP29_16155</name>
</gene>
<evidence type="ECO:0000313" key="3">
    <source>
        <dbReference type="Proteomes" id="UP000313231"/>
    </source>
</evidence>
<comment type="caution">
    <text evidence="2">The sequence shown here is derived from an EMBL/GenBank/DDBJ whole genome shotgun (WGS) entry which is preliminary data.</text>
</comment>
<dbReference type="InterPro" id="IPR005196">
    <property type="entry name" value="Glyco_hydro_65_N"/>
</dbReference>
<proteinExistence type="predicted"/>
<name>A0A5C4VQU5_9ACTN</name>
<reference evidence="2 3" key="1">
    <citation type="journal article" date="2016" name="Int. J. Syst. Evol. Microbiol.">
        <title>Nocardioides albidus sp. nov., an actinobacterium isolated from garden soil.</title>
        <authorList>
            <person name="Singh H."/>
            <person name="Du J."/>
            <person name="Trinh H."/>
            <person name="Won K."/>
            <person name="Yang J.E."/>
            <person name="Yin C."/>
            <person name="Kook M."/>
            <person name="Yi T.H."/>
        </authorList>
    </citation>
    <scope>NUCLEOTIDE SEQUENCE [LARGE SCALE GENOMIC DNA]</scope>
    <source>
        <strain evidence="2 3">CCTCC AB 2015297</strain>
    </source>
</reference>
<evidence type="ECO:0000259" key="1">
    <source>
        <dbReference type="Pfam" id="PF03636"/>
    </source>
</evidence>
<dbReference type="SUPFAM" id="SSF74650">
    <property type="entry name" value="Galactose mutarotase-like"/>
    <property type="match status" value="1"/>
</dbReference>
<dbReference type="GO" id="GO:0030246">
    <property type="term" value="F:carbohydrate binding"/>
    <property type="evidence" value="ECO:0007669"/>
    <property type="project" value="InterPro"/>
</dbReference>
<dbReference type="Gene3D" id="2.70.98.40">
    <property type="entry name" value="Glycoside hydrolase, family 65, N-terminal domain"/>
    <property type="match status" value="1"/>
</dbReference>
<dbReference type="EMBL" id="VDMP01000026">
    <property type="protein sequence ID" value="TNM37756.1"/>
    <property type="molecule type" value="Genomic_DNA"/>
</dbReference>
<dbReference type="GO" id="GO:0004553">
    <property type="term" value="F:hydrolase activity, hydrolyzing O-glycosyl compounds"/>
    <property type="evidence" value="ECO:0007669"/>
    <property type="project" value="TreeGrafter"/>
</dbReference>
<keyword evidence="2" id="KW-0378">Hydrolase</keyword>
<dbReference type="Pfam" id="PF03636">
    <property type="entry name" value="Glyco_hydro_65N"/>
    <property type="match status" value="1"/>
</dbReference>